<proteinExistence type="predicted"/>
<dbReference type="RefSeq" id="WP_380216313.1">
    <property type="nucleotide sequence ID" value="NZ_JBHTBN010000001.1"/>
</dbReference>
<protein>
    <submittedName>
        <fullName evidence="4">Uncharacterized protein</fullName>
    </submittedName>
</protein>
<sequence length="84" mass="8815">MKKIMTTLAALALIVSISSCRETTGEKAEDALEAAAQDTEDNLEKAGEAIEEAVEDAGDAIENAGDEIEEEIDGTDDVNGDDDN</sequence>
<keyword evidence="1" id="KW-0175">Coiled coil</keyword>
<dbReference type="Proteomes" id="UP001596415">
    <property type="component" value="Unassembled WGS sequence"/>
</dbReference>
<evidence type="ECO:0000256" key="1">
    <source>
        <dbReference type="SAM" id="Coils"/>
    </source>
</evidence>
<feature type="region of interest" description="Disordered" evidence="2">
    <location>
        <begin position="64"/>
        <end position="84"/>
    </location>
</feature>
<keyword evidence="5" id="KW-1185">Reference proteome</keyword>
<reference evidence="5" key="1">
    <citation type="journal article" date="2019" name="Int. J. Syst. Evol. Microbiol.">
        <title>The Global Catalogue of Microorganisms (GCM) 10K type strain sequencing project: providing services to taxonomists for standard genome sequencing and annotation.</title>
        <authorList>
            <consortium name="The Broad Institute Genomics Platform"/>
            <consortium name="The Broad Institute Genome Sequencing Center for Infectious Disease"/>
            <person name="Wu L."/>
            <person name="Ma J."/>
        </authorList>
    </citation>
    <scope>NUCLEOTIDE SEQUENCE [LARGE SCALE GENOMIC DNA]</scope>
    <source>
        <strain evidence="5">CGMCC 1.16306</strain>
    </source>
</reference>
<evidence type="ECO:0000256" key="2">
    <source>
        <dbReference type="SAM" id="MobiDB-lite"/>
    </source>
</evidence>
<keyword evidence="3" id="KW-0732">Signal</keyword>
<gene>
    <name evidence="4" type="ORF">ACFQO1_02310</name>
</gene>
<dbReference type="EMBL" id="JBHTBN010000001">
    <property type="protein sequence ID" value="MFC7356505.1"/>
    <property type="molecule type" value="Genomic_DNA"/>
</dbReference>
<evidence type="ECO:0000313" key="4">
    <source>
        <dbReference type="EMBL" id="MFC7356505.1"/>
    </source>
</evidence>
<evidence type="ECO:0000313" key="5">
    <source>
        <dbReference type="Proteomes" id="UP001596415"/>
    </source>
</evidence>
<feature type="coiled-coil region" evidence="1">
    <location>
        <begin position="29"/>
        <end position="56"/>
    </location>
</feature>
<feature type="chain" id="PRO_5046793174" evidence="3">
    <location>
        <begin position="22"/>
        <end position="84"/>
    </location>
</feature>
<name>A0ABW2MSH6_9FLAO</name>
<comment type="caution">
    <text evidence="4">The sequence shown here is derived from an EMBL/GenBank/DDBJ whole genome shotgun (WGS) entry which is preliminary data.</text>
</comment>
<accession>A0ABW2MSH6</accession>
<dbReference type="PROSITE" id="PS51257">
    <property type="entry name" value="PROKAR_LIPOPROTEIN"/>
    <property type="match status" value="1"/>
</dbReference>
<organism evidence="4 5">
    <name type="scientific">Jejudonia soesokkakensis</name>
    <dbReference type="NCBI Taxonomy" id="1323432"/>
    <lineage>
        <taxon>Bacteria</taxon>
        <taxon>Pseudomonadati</taxon>
        <taxon>Bacteroidota</taxon>
        <taxon>Flavobacteriia</taxon>
        <taxon>Flavobacteriales</taxon>
        <taxon>Flavobacteriaceae</taxon>
        <taxon>Jejudonia</taxon>
    </lineage>
</organism>
<evidence type="ECO:0000256" key="3">
    <source>
        <dbReference type="SAM" id="SignalP"/>
    </source>
</evidence>
<feature type="signal peptide" evidence="3">
    <location>
        <begin position="1"/>
        <end position="21"/>
    </location>
</feature>